<evidence type="ECO:0000256" key="1">
    <source>
        <dbReference type="SAM" id="MobiDB-lite"/>
    </source>
</evidence>
<proteinExistence type="predicted"/>
<feature type="compositionally biased region" description="Polar residues" evidence="1">
    <location>
        <begin position="26"/>
        <end position="36"/>
    </location>
</feature>
<gene>
    <name evidence="2" type="ORF">BOX15_Mlig032224g2</name>
</gene>
<comment type="caution">
    <text evidence="2">The sequence shown here is derived from an EMBL/GenBank/DDBJ whole genome shotgun (WGS) entry which is preliminary data.</text>
</comment>
<reference evidence="2 3" key="1">
    <citation type="submission" date="2017-06" db="EMBL/GenBank/DDBJ databases">
        <title>A platform for efficient transgenesis in Macrostomum lignano, a flatworm model organism for stem cell research.</title>
        <authorList>
            <person name="Berezikov E."/>
        </authorList>
    </citation>
    <scope>NUCLEOTIDE SEQUENCE [LARGE SCALE GENOMIC DNA]</scope>
    <source>
        <strain evidence="2">DV1</strain>
        <tissue evidence="2">Whole organism</tissue>
    </source>
</reference>
<evidence type="ECO:0000313" key="2">
    <source>
        <dbReference type="EMBL" id="PAA68671.1"/>
    </source>
</evidence>
<feature type="region of interest" description="Disordered" evidence="1">
    <location>
        <begin position="1"/>
        <end position="50"/>
    </location>
</feature>
<feature type="compositionally biased region" description="Basic residues" evidence="1">
    <location>
        <begin position="1"/>
        <end position="11"/>
    </location>
</feature>
<dbReference type="AlphaFoldDB" id="A0A267F4I2"/>
<evidence type="ECO:0000313" key="3">
    <source>
        <dbReference type="Proteomes" id="UP000215902"/>
    </source>
</evidence>
<sequence>RVGGGRSRRHRDLAGGAADFSDSALDDQSSVATDQQVEGDGGRGDSHEAD</sequence>
<name>A0A267F4I2_9PLAT</name>
<dbReference type="Proteomes" id="UP000215902">
    <property type="component" value="Unassembled WGS sequence"/>
</dbReference>
<dbReference type="EMBL" id="NIVC01001378">
    <property type="protein sequence ID" value="PAA68671.1"/>
    <property type="molecule type" value="Genomic_DNA"/>
</dbReference>
<accession>A0A267F4I2</accession>
<protein>
    <submittedName>
        <fullName evidence="2">Uncharacterized protein</fullName>
    </submittedName>
</protein>
<feature type="compositionally biased region" description="Basic and acidic residues" evidence="1">
    <location>
        <begin position="40"/>
        <end position="50"/>
    </location>
</feature>
<feature type="non-terminal residue" evidence="2">
    <location>
        <position position="1"/>
    </location>
</feature>
<organism evidence="2 3">
    <name type="scientific">Macrostomum lignano</name>
    <dbReference type="NCBI Taxonomy" id="282301"/>
    <lineage>
        <taxon>Eukaryota</taxon>
        <taxon>Metazoa</taxon>
        <taxon>Spiralia</taxon>
        <taxon>Lophotrochozoa</taxon>
        <taxon>Platyhelminthes</taxon>
        <taxon>Rhabditophora</taxon>
        <taxon>Macrostomorpha</taxon>
        <taxon>Macrostomida</taxon>
        <taxon>Macrostomidae</taxon>
        <taxon>Macrostomum</taxon>
    </lineage>
</organism>
<keyword evidence="3" id="KW-1185">Reference proteome</keyword>